<accession>A1CHN6</accession>
<dbReference type="AlphaFoldDB" id="A1CHN6"/>
<dbReference type="EMBL" id="DS027054">
    <property type="protein sequence ID" value="EAW10391.1"/>
    <property type="molecule type" value="Genomic_DNA"/>
</dbReference>
<dbReference type="STRING" id="344612.A1CHN6"/>
<dbReference type="eggNOG" id="ENOG502SM5K">
    <property type="taxonomic scope" value="Eukaryota"/>
</dbReference>
<dbReference type="VEuPathDB" id="FungiDB:ACLA_048630"/>
<protein>
    <submittedName>
        <fullName evidence="1">Uncharacterized protein</fullName>
    </submittedName>
</protein>
<evidence type="ECO:0000313" key="1">
    <source>
        <dbReference type="EMBL" id="EAW10391.1"/>
    </source>
</evidence>
<name>A1CHN6_ASPCL</name>
<organism evidence="1 2">
    <name type="scientific">Aspergillus clavatus (strain ATCC 1007 / CBS 513.65 / DSM 816 / NCTC 3887 / NRRL 1 / QM 1276 / 107)</name>
    <dbReference type="NCBI Taxonomy" id="344612"/>
    <lineage>
        <taxon>Eukaryota</taxon>
        <taxon>Fungi</taxon>
        <taxon>Dikarya</taxon>
        <taxon>Ascomycota</taxon>
        <taxon>Pezizomycotina</taxon>
        <taxon>Eurotiomycetes</taxon>
        <taxon>Eurotiomycetidae</taxon>
        <taxon>Eurotiales</taxon>
        <taxon>Aspergillaceae</taxon>
        <taxon>Aspergillus</taxon>
        <taxon>Aspergillus subgen. Fumigati</taxon>
    </lineage>
</organism>
<proteinExistence type="predicted"/>
<reference evidence="1 2" key="1">
    <citation type="journal article" date="2008" name="PLoS Genet.">
        <title>Genomic islands in the pathogenic filamentous fungus Aspergillus fumigatus.</title>
        <authorList>
            <person name="Fedorova N.D."/>
            <person name="Khaldi N."/>
            <person name="Joardar V.S."/>
            <person name="Maiti R."/>
            <person name="Amedeo P."/>
            <person name="Anderson M.J."/>
            <person name="Crabtree J."/>
            <person name="Silva J.C."/>
            <person name="Badger J.H."/>
            <person name="Albarraq A."/>
            <person name="Angiuoli S."/>
            <person name="Bussey H."/>
            <person name="Bowyer P."/>
            <person name="Cotty P.J."/>
            <person name="Dyer P.S."/>
            <person name="Egan A."/>
            <person name="Galens K."/>
            <person name="Fraser-Liggett C.M."/>
            <person name="Haas B.J."/>
            <person name="Inman J.M."/>
            <person name="Kent R."/>
            <person name="Lemieux S."/>
            <person name="Malavazi I."/>
            <person name="Orvis J."/>
            <person name="Roemer T."/>
            <person name="Ronning C.M."/>
            <person name="Sundaram J.P."/>
            <person name="Sutton G."/>
            <person name="Turner G."/>
            <person name="Venter J.C."/>
            <person name="White O.R."/>
            <person name="Whitty B.R."/>
            <person name="Youngman P."/>
            <person name="Wolfe K.H."/>
            <person name="Goldman G.H."/>
            <person name="Wortman J.R."/>
            <person name="Jiang B."/>
            <person name="Denning D.W."/>
            <person name="Nierman W.C."/>
        </authorList>
    </citation>
    <scope>NUCLEOTIDE SEQUENCE [LARGE SCALE GENOMIC DNA]</scope>
    <source>
        <strain evidence="2">ATCC 1007 / CBS 513.65 / DSM 816 / NCTC 3887 / NRRL 1</strain>
    </source>
</reference>
<dbReference type="GeneID" id="4704239"/>
<dbReference type="RefSeq" id="XP_001271817.1">
    <property type="nucleotide sequence ID" value="XM_001271816.1"/>
</dbReference>
<dbReference type="OMA" id="KWIESFA"/>
<dbReference type="Proteomes" id="UP000006701">
    <property type="component" value="Unassembled WGS sequence"/>
</dbReference>
<dbReference type="KEGG" id="act:ACLA_048630"/>
<gene>
    <name evidence="1" type="ORF">ACLA_048630</name>
</gene>
<evidence type="ECO:0000313" key="2">
    <source>
        <dbReference type="Proteomes" id="UP000006701"/>
    </source>
</evidence>
<dbReference type="OrthoDB" id="4579491at2759"/>
<keyword evidence="2" id="KW-1185">Reference proteome</keyword>
<sequence length="437" mass="49572">MGRLWSLPPTARTIRPLGKTLGKAAGLSKSWPILTQFRAATVDAAQNVPKETPTPTVRVQGPHSQDLDNHKSALLSQLQNIPQDASSLRIEENTPSDKEWAILSEHFTNVRDLELDSGHSEGLNDKEMPLHWPLERLEIDSASGEVIQSPFILQGRVKHLALIFTSGLRFEGPTNAELLRTHRAAIERGEATPQYITVGEGTPEERRLQFTSIPELVAQWMTDKYSKPNPQVESANQPPAQVLMDTVEIVENDALDALCRMAVALPHVVDHLRTLTLRSTHGLDFHFARENMFVGILPHLDNLRTLRLSVGEIFEDPEYLPNLYAKFPPNLSTLYFRGPVSLCRSEQWEKWIESFASKEYLPKLEKLAFVLDLPSETSRDGKREAKAPELLLREARAACDRLYAVARERGIEIEEFHDEWADKLEHLRQVDERWNSL</sequence>
<dbReference type="HOGENOM" id="CLU_696631_0_0_1"/>